<accession>A0A1J5RDV7</accession>
<dbReference type="Pfam" id="PF04851">
    <property type="entry name" value="ResIII"/>
    <property type="match status" value="1"/>
</dbReference>
<dbReference type="GO" id="GO:0005829">
    <property type="term" value="C:cytosol"/>
    <property type="evidence" value="ECO:0007669"/>
    <property type="project" value="TreeGrafter"/>
</dbReference>
<gene>
    <name evidence="3" type="ORF">GALL_237080</name>
</gene>
<dbReference type="InterPro" id="IPR001650">
    <property type="entry name" value="Helicase_C-like"/>
</dbReference>
<dbReference type="CDD" id="cd17926">
    <property type="entry name" value="DEXHc_RE"/>
    <property type="match status" value="1"/>
</dbReference>
<dbReference type="Pfam" id="PF00271">
    <property type="entry name" value="Helicase_C"/>
    <property type="match status" value="1"/>
</dbReference>
<keyword evidence="1" id="KW-0175">Coiled coil</keyword>
<protein>
    <submittedName>
        <fullName evidence="3">Type III restriction enzyme, res subunit</fullName>
    </submittedName>
</protein>
<dbReference type="GO" id="GO:0003677">
    <property type="term" value="F:DNA binding"/>
    <property type="evidence" value="ECO:0007669"/>
    <property type="project" value="InterPro"/>
</dbReference>
<dbReference type="InterPro" id="IPR050742">
    <property type="entry name" value="Helicase_Restrict-Modif_Enz"/>
</dbReference>
<comment type="caution">
    <text evidence="3">The sequence shown here is derived from an EMBL/GenBank/DDBJ whole genome shotgun (WGS) entry which is preliminary data.</text>
</comment>
<reference evidence="3" key="1">
    <citation type="submission" date="2016-10" db="EMBL/GenBank/DDBJ databases">
        <title>Sequence of Gallionella enrichment culture.</title>
        <authorList>
            <person name="Poehlein A."/>
            <person name="Muehling M."/>
            <person name="Daniel R."/>
        </authorList>
    </citation>
    <scope>NUCLEOTIDE SEQUENCE</scope>
</reference>
<dbReference type="Pfam" id="PF22548">
    <property type="entry name" value="AEP-TOTE"/>
    <property type="match status" value="1"/>
</dbReference>
<feature type="coiled-coil region" evidence="1">
    <location>
        <begin position="4"/>
        <end position="45"/>
    </location>
</feature>
<name>A0A1J5RDV7_9ZZZZ</name>
<dbReference type="InterPro" id="IPR014001">
    <property type="entry name" value="Helicase_ATP-bd"/>
</dbReference>
<dbReference type="GO" id="GO:0016787">
    <property type="term" value="F:hydrolase activity"/>
    <property type="evidence" value="ECO:0007669"/>
    <property type="project" value="InterPro"/>
</dbReference>
<dbReference type="AlphaFoldDB" id="A0A1J5RDV7"/>
<dbReference type="InterPro" id="IPR006935">
    <property type="entry name" value="Helicase/UvrB_N"/>
</dbReference>
<dbReference type="PROSITE" id="PS51192">
    <property type="entry name" value="HELICASE_ATP_BIND_1"/>
    <property type="match status" value="1"/>
</dbReference>
<evidence type="ECO:0000259" key="2">
    <source>
        <dbReference type="PROSITE" id="PS51192"/>
    </source>
</evidence>
<dbReference type="CDD" id="cd18785">
    <property type="entry name" value="SF2_C"/>
    <property type="match status" value="1"/>
</dbReference>
<organism evidence="3">
    <name type="scientific">mine drainage metagenome</name>
    <dbReference type="NCBI Taxonomy" id="410659"/>
    <lineage>
        <taxon>unclassified sequences</taxon>
        <taxon>metagenomes</taxon>
        <taxon>ecological metagenomes</taxon>
    </lineage>
</organism>
<sequence>MASRDAALEKTAELERRLDALDRERASLVSELAEARRLLALAEAEDIFPSQPPVDAPVTMASPTADKVALFHSLFRGREDVFPRRWDNPKTGKSGYSPVCWNEWLRGVCGKPKVKCSDCPNQAFAAVTDEVVRNHLQGRDPAAIGRGANVFIAGVYPLLPDETCWFLAADFDKQDWQRDVGAFLATCREKGVPAALERSRSGNGGHVWIFFSEPVPAAEARRLGSWLLTETMERRPDIGFDSYDRFFPNQDTMPVGGFGNLIALPLQHGPRSDGNSVFIDDAFRPYPDQWAFLSTLRRMGRSELVALVGEAAASGRILGVRLPVADEDEEPWAAPPSRRRQVEPIGGDLPDRVELVLGNQVYVDRESLPPGLVNRLIRLAAFQNPEFYAAQAMRLPTFGKPRVISCAELFTRHLALPRGCLDAALDLLKSLGVSVSLKDERQGGTPLGVRFLGTLTSEQEVAADAHLAHDTGVLAATTAFGKTVVAANIIAARNANTLVLVHRQQLLDQWVARLTAFLDIDPVRIGVIRGGKRKPTGAIDVALIQSLVRNGEVDDIVAGYGHIVVDECHHLSAVSFEAIARGAKARYVLGLSATVTRKDGHHPIIFMQCGPVRHRVDARKQAAARPFLHKVVFRRTEFRRDGIDGGERPAIQHLYGLLASDEARNRMIFDDILSALEAGRSPVVITERKDHLQALADRLSKFAKNVIVLKGGMGVRERRRVMETLESIPDGEERVLVATGRYLGEGFDDARLDTLFLTMPISWRGTLAQYAGRLHRLHAAKREVVVCDYVDGNEPMLARMAGKREAGYLGLGYEVVDQAFPRGGMA</sequence>
<proteinExistence type="predicted"/>
<dbReference type="PANTHER" id="PTHR47396:SF1">
    <property type="entry name" value="ATP-DEPENDENT HELICASE IRC3-RELATED"/>
    <property type="match status" value="1"/>
</dbReference>
<dbReference type="SUPFAM" id="SSF52540">
    <property type="entry name" value="P-loop containing nucleoside triphosphate hydrolases"/>
    <property type="match status" value="2"/>
</dbReference>
<dbReference type="SMART" id="SM00487">
    <property type="entry name" value="DEXDc"/>
    <property type="match status" value="1"/>
</dbReference>
<dbReference type="EMBL" id="MLJW01000189">
    <property type="protein sequence ID" value="OIQ94278.1"/>
    <property type="molecule type" value="Genomic_DNA"/>
</dbReference>
<dbReference type="Gene3D" id="3.40.50.300">
    <property type="entry name" value="P-loop containing nucleotide triphosphate hydrolases"/>
    <property type="match status" value="2"/>
</dbReference>
<dbReference type="InterPro" id="IPR027417">
    <property type="entry name" value="P-loop_NTPase"/>
</dbReference>
<dbReference type="InterPro" id="IPR054347">
    <property type="entry name" value="TOTE_primase"/>
</dbReference>
<dbReference type="PANTHER" id="PTHR47396">
    <property type="entry name" value="TYPE I RESTRICTION ENZYME ECOKI R PROTEIN"/>
    <property type="match status" value="1"/>
</dbReference>
<dbReference type="GO" id="GO:0005524">
    <property type="term" value="F:ATP binding"/>
    <property type="evidence" value="ECO:0007669"/>
    <property type="project" value="InterPro"/>
</dbReference>
<evidence type="ECO:0000313" key="3">
    <source>
        <dbReference type="EMBL" id="OIQ94278.1"/>
    </source>
</evidence>
<feature type="domain" description="Helicase ATP-binding" evidence="2">
    <location>
        <begin position="463"/>
        <end position="613"/>
    </location>
</feature>
<evidence type="ECO:0000256" key="1">
    <source>
        <dbReference type="SAM" id="Coils"/>
    </source>
</evidence>